<feature type="domain" description="ComEC/Rec2-related protein" evidence="7">
    <location>
        <begin position="245"/>
        <end position="505"/>
    </location>
</feature>
<keyword evidence="9" id="KW-1185">Reference proteome</keyword>
<evidence type="ECO:0000313" key="9">
    <source>
        <dbReference type="Proteomes" id="UP000321720"/>
    </source>
</evidence>
<feature type="transmembrane region" description="Helical" evidence="6">
    <location>
        <begin position="426"/>
        <end position="446"/>
    </location>
</feature>
<feature type="transmembrane region" description="Helical" evidence="6">
    <location>
        <begin position="295"/>
        <end position="311"/>
    </location>
</feature>
<dbReference type="AlphaFoldDB" id="A0A511JDZ8"/>
<comment type="caution">
    <text evidence="8">The sequence shown here is derived from an EMBL/GenBank/DDBJ whole genome shotgun (WGS) entry which is preliminary data.</text>
</comment>
<dbReference type="RefSeq" id="WP_146843845.1">
    <property type="nucleotide sequence ID" value="NZ_BJWG01000015.1"/>
</dbReference>
<keyword evidence="5 6" id="KW-0472">Membrane</keyword>
<feature type="transmembrane region" description="Helical" evidence="6">
    <location>
        <begin position="264"/>
        <end position="288"/>
    </location>
</feature>
<dbReference type="Proteomes" id="UP000321720">
    <property type="component" value="Unassembled WGS sequence"/>
</dbReference>
<proteinExistence type="predicted"/>
<dbReference type="PANTHER" id="PTHR30619">
    <property type="entry name" value="DNA INTERNALIZATION/COMPETENCE PROTEIN COMEC/REC2"/>
    <property type="match status" value="1"/>
</dbReference>
<feature type="transmembrane region" description="Helical" evidence="6">
    <location>
        <begin position="453"/>
        <end position="475"/>
    </location>
</feature>
<dbReference type="InterPro" id="IPR004477">
    <property type="entry name" value="ComEC_N"/>
</dbReference>
<feature type="transmembrane region" description="Helical" evidence="6">
    <location>
        <begin position="24"/>
        <end position="42"/>
    </location>
</feature>
<dbReference type="EMBL" id="BJWG01000015">
    <property type="protein sequence ID" value="GEL96205.1"/>
    <property type="molecule type" value="Genomic_DNA"/>
</dbReference>
<keyword evidence="4 6" id="KW-1133">Transmembrane helix</keyword>
<name>A0A511JDZ8_9CELL</name>
<evidence type="ECO:0000256" key="3">
    <source>
        <dbReference type="ARBA" id="ARBA00022692"/>
    </source>
</evidence>
<dbReference type="Pfam" id="PF03772">
    <property type="entry name" value="Competence"/>
    <property type="match status" value="1"/>
</dbReference>
<feature type="transmembrane region" description="Helical" evidence="6">
    <location>
        <begin position="340"/>
        <end position="357"/>
    </location>
</feature>
<sequence length="515" mass="50739">MTARGVDPSRTVDRPRTVDPPRTVDVRLVPVAAAAWLGALAAVRAPAVTGAVAGTGLAVLAVVCLVVAIRADRDGRPVRVATCALVLAGAAAVLLAGSAHVAERGPLRALAAQGAHVVVEGVVSGDVAELPPAWPGAAPRLRWQLEARTAVANGVRHGVRGPIVVLTPDEGARPVDGARVRLSGALRPTAPGERATALLLGDAAPEAIGSPPSWRAAATRLRTALAVVAARLPGDAGALLPAVAVGDTSAVQPDLSDAMRTAGLTHLVAVSGAHFALVGALVLAATAALGAGTRLRVGVTVLACAALVVVVHPVPSVVRAAAMGAVAVLGMLVGRRARAVAALGTAVVVLLVVDPWLAGELGFALSVAATAALVLLGGPLAARWSGRLGHAGAAALAAPVAAQLVCGPLVLLAAPAVSPWSVPANLLAGPAVAPATVLGLVAALLAPWWPAAAAVPAAAAGAACWWIAAVARVTASAPAARLEWLPGPLGVVLLVVASGATARVLLARRASRDPP</sequence>
<evidence type="ECO:0000256" key="1">
    <source>
        <dbReference type="ARBA" id="ARBA00004651"/>
    </source>
</evidence>
<accession>A0A511JDZ8</accession>
<evidence type="ECO:0000256" key="6">
    <source>
        <dbReference type="SAM" id="Phobius"/>
    </source>
</evidence>
<dbReference type="InterPro" id="IPR052159">
    <property type="entry name" value="Competence_DNA_uptake"/>
</dbReference>
<dbReference type="NCBIfam" id="TIGR00360">
    <property type="entry name" value="ComEC_N-term"/>
    <property type="match status" value="1"/>
</dbReference>
<evidence type="ECO:0000256" key="5">
    <source>
        <dbReference type="ARBA" id="ARBA00023136"/>
    </source>
</evidence>
<protein>
    <recommendedName>
        <fullName evidence="7">ComEC/Rec2-related protein domain-containing protein</fullName>
    </recommendedName>
</protein>
<gene>
    <name evidence="8" type="ORF">CCO02nite_28630</name>
</gene>
<evidence type="ECO:0000256" key="2">
    <source>
        <dbReference type="ARBA" id="ARBA00022475"/>
    </source>
</evidence>
<dbReference type="GO" id="GO:0005886">
    <property type="term" value="C:plasma membrane"/>
    <property type="evidence" value="ECO:0007669"/>
    <property type="project" value="UniProtKB-SubCell"/>
</dbReference>
<evidence type="ECO:0000259" key="7">
    <source>
        <dbReference type="Pfam" id="PF03772"/>
    </source>
</evidence>
<organism evidence="8 9">
    <name type="scientific">Cellulomonas composti</name>
    <dbReference type="NCBI Taxonomy" id="266130"/>
    <lineage>
        <taxon>Bacteria</taxon>
        <taxon>Bacillati</taxon>
        <taxon>Actinomycetota</taxon>
        <taxon>Actinomycetes</taxon>
        <taxon>Micrococcales</taxon>
        <taxon>Cellulomonadaceae</taxon>
        <taxon>Cellulomonas</taxon>
    </lineage>
</organism>
<evidence type="ECO:0000256" key="4">
    <source>
        <dbReference type="ARBA" id="ARBA00022989"/>
    </source>
</evidence>
<comment type="subcellular location">
    <subcellularLocation>
        <location evidence="1">Cell membrane</location>
        <topology evidence="1">Multi-pass membrane protein</topology>
    </subcellularLocation>
</comment>
<keyword evidence="2" id="KW-1003">Cell membrane</keyword>
<feature type="transmembrane region" description="Helical" evidence="6">
    <location>
        <begin position="48"/>
        <end position="68"/>
    </location>
</feature>
<feature type="transmembrane region" description="Helical" evidence="6">
    <location>
        <begin position="363"/>
        <end position="382"/>
    </location>
</feature>
<evidence type="ECO:0000313" key="8">
    <source>
        <dbReference type="EMBL" id="GEL96205.1"/>
    </source>
</evidence>
<keyword evidence="3 6" id="KW-0812">Transmembrane</keyword>
<dbReference type="OrthoDB" id="7177610at2"/>
<reference evidence="8 9" key="1">
    <citation type="submission" date="2019-07" db="EMBL/GenBank/DDBJ databases">
        <title>Whole genome shotgun sequence of Cellulomonas composti NBRC 100758.</title>
        <authorList>
            <person name="Hosoyama A."/>
            <person name="Uohara A."/>
            <person name="Ohji S."/>
            <person name="Ichikawa N."/>
        </authorList>
    </citation>
    <scope>NUCLEOTIDE SEQUENCE [LARGE SCALE GENOMIC DNA]</scope>
    <source>
        <strain evidence="8 9">NBRC 100758</strain>
    </source>
</reference>
<feature type="transmembrane region" description="Helical" evidence="6">
    <location>
        <begin position="394"/>
        <end position="414"/>
    </location>
</feature>
<feature type="transmembrane region" description="Helical" evidence="6">
    <location>
        <begin position="487"/>
        <end position="506"/>
    </location>
</feature>
<dbReference type="PANTHER" id="PTHR30619:SF7">
    <property type="entry name" value="BETA-LACTAMASE DOMAIN PROTEIN"/>
    <property type="match status" value="1"/>
</dbReference>